<reference evidence="1" key="1">
    <citation type="submission" date="2023-10" db="EMBL/GenBank/DDBJ databases">
        <title>Chromosome-level genome of the transformable northern wattle, Acacia crassicarpa.</title>
        <authorList>
            <person name="Massaro I."/>
            <person name="Sinha N.R."/>
            <person name="Poethig S."/>
            <person name="Leichty A.R."/>
        </authorList>
    </citation>
    <scope>NUCLEOTIDE SEQUENCE</scope>
    <source>
        <strain evidence="1">Acra3RX</strain>
        <tissue evidence="1">Leaf</tissue>
    </source>
</reference>
<dbReference type="Proteomes" id="UP001293593">
    <property type="component" value="Unassembled WGS sequence"/>
</dbReference>
<dbReference type="AlphaFoldDB" id="A0AAE1IMB1"/>
<evidence type="ECO:0000313" key="1">
    <source>
        <dbReference type="EMBL" id="KAK4252858.1"/>
    </source>
</evidence>
<protein>
    <submittedName>
        <fullName evidence="1">Uncharacterized protein</fullName>
    </submittedName>
</protein>
<dbReference type="PANTHER" id="PTHR37181:SF1">
    <property type="entry name" value="F6A14.6 PROTEIN"/>
    <property type="match status" value="1"/>
</dbReference>
<keyword evidence="2" id="KW-1185">Reference proteome</keyword>
<proteinExistence type="predicted"/>
<organism evidence="1 2">
    <name type="scientific">Acacia crassicarpa</name>
    <name type="common">northern wattle</name>
    <dbReference type="NCBI Taxonomy" id="499986"/>
    <lineage>
        <taxon>Eukaryota</taxon>
        <taxon>Viridiplantae</taxon>
        <taxon>Streptophyta</taxon>
        <taxon>Embryophyta</taxon>
        <taxon>Tracheophyta</taxon>
        <taxon>Spermatophyta</taxon>
        <taxon>Magnoliopsida</taxon>
        <taxon>eudicotyledons</taxon>
        <taxon>Gunneridae</taxon>
        <taxon>Pentapetalae</taxon>
        <taxon>rosids</taxon>
        <taxon>fabids</taxon>
        <taxon>Fabales</taxon>
        <taxon>Fabaceae</taxon>
        <taxon>Caesalpinioideae</taxon>
        <taxon>mimosoid clade</taxon>
        <taxon>Acacieae</taxon>
        <taxon>Acacia</taxon>
    </lineage>
</organism>
<dbReference type="EMBL" id="JAWXYG010000019">
    <property type="protein sequence ID" value="KAK4252858.1"/>
    <property type="molecule type" value="Genomic_DNA"/>
</dbReference>
<gene>
    <name evidence="1" type="ORF">QN277_011000</name>
</gene>
<accession>A0AAE1IMB1</accession>
<comment type="caution">
    <text evidence="1">The sequence shown here is derived from an EMBL/GenBank/DDBJ whole genome shotgun (WGS) entry which is preliminary data.</text>
</comment>
<sequence>MNLLEVIKNASVDPKLHDSPPDYPLVINADNIIQNVKPEREEEVSSSSILKPLTGWNILQTVSEQIAICNKFFVELKTQLKTSDFDKGKFVSSLNSYLENIRDSVGVSIGIDSSNHDYTKVLIDRLHFFIPKNVAGPILEGCVSLEIWELVQTLIVNGIIEPSGYSNLVSSLVEKRRSDLLCLCIRHTSDLGSSEMLCILRYFLSPPKDAFDSMEIVRKEWESQALLALEKAKDSKGKKFLLAKEAAGLLMLAHDGFSRSELCLHYFFASSNINRDMLSPTLSKLNGKEMMQLIRYLTKWLRKYQRFPQVGPCPNASATFGLKACDWVPKLEVVGKCLGFVLDANFASLVMHPEFHEELRLADDIVSSLRDEAKFCCMLAEVGDKLLGESKGEKK</sequence>
<name>A0AAE1IMB1_9FABA</name>
<evidence type="ECO:0000313" key="2">
    <source>
        <dbReference type="Proteomes" id="UP001293593"/>
    </source>
</evidence>
<dbReference type="PANTHER" id="PTHR37181">
    <property type="entry name" value="F6A14.6 PROTEIN"/>
    <property type="match status" value="1"/>
</dbReference>